<accession>A0ABN9U780</accession>
<protein>
    <submittedName>
        <fullName evidence="1">Uncharacterized protein</fullName>
    </submittedName>
</protein>
<dbReference type="Proteomes" id="UP001189429">
    <property type="component" value="Unassembled WGS sequence"/>
</dbReference>
<organism evidence="1 2">
    <name type="scientific">Prorocentrum cordatum</name>
    <dbReference type="NCBI Taxonomy" id="2364126"/>
    <lineage>
        <taxon>Eukaryota</taxon>
        <taxon>Sar</taxon>
        <taxon>Alveolata</taxon>
        <taxon>Dinophyceae</taxon>
        <taxon>Prorocentrales</taxon>
        <taxon>Prorocentraceae</taxon>
        <taxon>Prorocentrum</taxon>
    </lineage>
</organism>
<reference evidence="1" key="1">
    <citation type="submission" date="2023-10" db="EMBL/GenBank/DDBJ databases">
        <authorList>
            <person name="Chen Y."/>
            <person name="Shah S."/>
            <person name="Dougan E. K."/>
            <person name="Thang M."/>
            <person name="Chan C."/>
        </authorList>
    </citation>
    <scope>NUCLEOTIDE SEQUENCE [LARGE SCALE GENOMIC DNA]</scope>
</reference>
<evidence type="ECO:0000313" key="1">
    <source>
        <dbReference type="EMBL" id="CAK0854901.1"/>
    </source>
</evidence>
<gene>
    <name evidence="1" type="ORF">PCOR1329_LOCUS45802</name>
</gene>
<name>A0ABN9U780_9DINO</name>
<evidence type="ECO:0000313" key="2">
    <source>
        <dbReference type="Proteomes" id="UP001189429"/>
    </source>
</evidence>
<proteinExistence type="predicted"/>
<comment type="caution">
    <text evidence="1">The sequence shown here is derived from an EMBL/GenBank/DDBJ whole genome shotgun (WGS) entry which is preliminary data.</text>
</comment>
<dbReference type="EMBL" id="CAUYUJ010015505">
    <property type="protein sequence ID" value="CAK0854901.1"/>
    <property type="molecule type" value="Genomic_DNA"/>
</dbReference>
<sequence>MAQLFSNRACVISARAYPHDEEEFQGIVHFAERSQIVKVFVEKSRDVGNCQKQGFEKFKTKFEQFLILKALASSTSGNSLTLDMSGSSLLLFSLLVLSPPRSCGRRDIMSSGACRSFRSRPEQGSMLQDASGRD</sequence>
<keyword evidence="2" id="KW-1185">Reference proteome</keyword>